<keyword evidence="2" id="KW-0472">Membrane</keyword>
<organism evidence="4">
    <name type="scientific">Camponotus floridanus</name>
    <name type="common">Florida carpenter ant</name>
    <dbReference type="NCBI Taxonomy" id="104421"/>
    <lineage>
        <taxon>Eukaryota</taxon>
        <taxon>Metazoa</taxon>
        <taxon>Ecdysozoa</taxon>
        <taxon>Arthropoda</taxon>
        <taxon>Hexapoda</taxon>
        <taxon>Insecta</taxon>
        <taxon>Pterygota</taxon>
        <taxon>Neoptera</taxon>
        <taxon>Endopterygota</taxon>
        <taxon>Hymenoptera</taxon>
        <taxon>Apocrita</taxon>
        <taxon>Aculeata</taxon>
        <taxon>Formicoidea</taxon>
        <taxon>Formicidae</taxon>
        <taxon>Formicinae</taxon>
        <taxon>Camponotus</taxon>
    </lineage>
</organism>
<dbReference type="AlphaFoldDB" id="E2AYD0"/>
<evidence type="ECO:0000313" key="4">
    <source>
        <dbReference type="Proteomes" id="UP000000311"/>
    </source>
</evidence>
<evidence type="ECO:0000256" key="1">
    <source>
        <dbReference type="SAM" id="MobiDB-lite"/>
    </source>
</evidence>
<keyword evidence="2" id="KW-1133">Transmembrane helix</keyword>
<dbReference type="Proteomes" id="UP000000311">
    <property type="component" value="Unassembled WGS sequence"/>
</dbReference>
<dbReference type="EMBL" id="GL443874">
    <property type="protein sequence ID" value="EFN61562.1"/>
    <property type="molecule type" value="Genomic_DNA"/>
</dbReference>
<keyword evidence="2" id="KW-0812">Transmembrane</keyword>
<proteinExistence type="predicted"/>
<accession>E2AYD0</accession>
<protein>
    <submittedName>
        <fullName evidence="3">Uncharacterized protein</fullName>
    </submittedName>
</protein>
<dbReference type="InParanoid" id="E2AYD0"/>
<sequence length="223" mass="25449">MLSDGSAGQALLVTLPLTVSAISFLLLCTVEENLLQRQLNNHISWSPRAHKALAVSLSHDTGKKEEKRCRDRAIKMRLSTKGTRSPEISTPTRSTFVDISQPVISRNLIEYLTEMTKDMYDKFSEPVTKSAFRSFHQHRDTDAWSLHKSCKKSPFGAFYSAVERETARLKERRVHGKSLRKACKGDEREMLNRSPRQRGENFRRCDSRRRKSAKLVASITAVL</sequence>
<keyword evidence="4" id="KW-1185">Reference proteome</keyword>
<name>E2AYD0_CAMFO</name>
<evidence type="ECO:0000313" key="3">
    <source>
        <dbReference type="EMBL" id="EFN61562.1"/>
    </source>
</evidence>
<evidence type="ECO:0000256" key="2">
    <source>
        <dbReference type="SAM" id="Phobius"/>
    </source>
</evidence>
<reference evidence="3 4" key="1">
    <citation type="journal article" date="2010" name="Science">
        <title>Genomic comparison of the ants Camponotus floridanus and Harpegnathos saltator.</title>
        <authorList>
            <person name="Bonasio R."/>
            <person name="Zhang G."/>
            <person name="Ye C."/>
            <person name="Mutti N.S."/>
            <person name="Fang X."/>
            <person name="Qin N."/>
            <person name="Donahue G."/>
            <person name="Yang P."/>
            <person name="Li Q."/>
            <person name="Li C."/>
            <person name="Zhang P."/>
            <person name="Huang Z."/>
            <person name="Berger S.L."/>
            <person name="Reinberg D."/>
            <person name="Wang J."/>
            <person name="Liebig J."/>
        </authorList>
    </citation>
    <scope>NUCLEOTIDE SEQUENCE [LARGE SCALE GENOMIC DNA]</scope>
    <source>
        <strain evidence="4">C129</strain>
    </source>
</reference>
<feature type="transmembrane region" description="Helical" evidence="2">
    <location>
        <begin position="6"/>
        <end position="28"/>
    </location>
</feature>
<feature type="compositionally biased region" description="Basic and acidic residues" evidence="1">
    <location>
        <begin position="186"/>
        <end position="205"/>
    </location>
</feature>
<gene>
    <name evidence="3" type="ORF">EAG_02618</name>
</gene>
<feature type="region of interest" description="Disordered" evidence="1">
    <location>
        <begin position="186"/>
        <end position="206"/>
    </location>
</feature>